<dbReference type="HOGENOM" id="CLU_3425181_0_0_1"/>
<dbReference type="Proteomes" id="UP000008068">
    <property type="component" value="Unassembled WGS sequence"/>
</dbReference>
<protein>
    <submittedName>
        <fullName evidence="1">Uncharacterized protein</fullName>
    </submittedName>
</protein>
<dbReference type="AlphaFoldDB" id="G0NH08"/>
<keyword evidence="2" id="KW-1185">Reference proteome</keyword>
<accession>G0NH08</accession>
<sequence length="22" mass="2506">MNGSGINQKDSWFITGGNRFLY</sequence>
<gene>
    <name evidence="1" type="ORF">CAEBREN_15127</name>
</gene>
<dbReference type="InParanoid" id="G0NH08"/>
<reference evidence="2" key="1">
    <citation type="submission" date="2011-07" db="EMBL/GenBank/DDBJ databases">
        <authorList>
            <consortium name="Caenorhabditis brenneri Sequencing and Analysis Consortium"/>
            <person name="Wilson R.K."/>
        </authorList>
    </citation>
    <scope>NUCLEOTIDE SEQUENCE [LARGE SCALE GENOMIC DNA]</scope>
    <source>
        <strain evidence="2">PB2801</strain>
    </source>
</reference>
<evidence type="ECO:0000313" key="2">
    <source>
        <dbReference type="Proteomes" id="UP000008068"/>
    </source>
</evidence>
<proteinExistence type="predicted"/>
<name>G0NH08_CAEBE</name>
<organism evidence="2">
    <name type="scientific">Caenorhabditis brenneri</name>
    <name type="common">Nematode worm</name>
    <dbReference type="NCBI Taxonomy" id="135651"/>
    <lineage>
        <taxon>Eukaryota</taxon>
        <taxon>Metazoa</taxon>
        <taxon>Ecdysozoa</taxon>
        <taxon>Nematoda</taxon>
        <taxon>Chromadorea</taxon>
        <taxon>Rhabditida</taxon>
        <taxon>Rhabditina</taxon>
        <taxon>Rhabditomorpha</taxon>
        <taxon>Rhabditoidea</taxon>
        <taxon>Rhabditidae</taxon>
        <taxon>Peloderinae</taxon>
        <taxon>Caenorhabditis</taxon>
    </lineage>
</organism>
<dbReference type="EMBL" id="GL379883">
    <property type="protein sequence ID" value="EGT60297.1"/>
    <property type="molecule type" value="Genomic_DNA"/>
</dbReference>
<evidence type="ECO:0000313" key="1">
    <source>
        <dbReference type="EMBL" id="EGT60297.1"/>
    </source>
</evidence>